<feature type="transmembrane region" description="Helical" evidence="7">
    <location>
        <begin position="183"/>
        <end position="205"/>
    </location>
</feature>
<comment type="caution">
    <text evidence="9">The sequence shown here is derived from an EMBL/GenBank/DDBJ whole genome shotgun (WGS) entry which is preliminary data.</text>
</comment>
<organism evidence="9 10">
    <name type="scientific">Eisenbergiella tayi</name>
    <dbReference type="NCBI Taxonomy" id="1432052"/>
    <lineage>
        <taxon>Bacteria</taxon>
        <taxon>Bacillati</taxon>
        <taxon>Bacillota</taxon>
        <taxon>Clostridia</taxon>
        <taxon>Lachnospirales</taxon>
        <taxon>Lachnospiraceae</taxon>
        <taxon>Eisenbergiella</taxon>
    </lineage>
</organism>
<dbReference type="Proteomes" id="UP000094067">
    <property type="component" value="Unassembled WGS sequence"/>
</dbReference>
<dbReference type="CDD" id="cd06261">
    <property type="entry name" value="TM_PBP2"/>
    <property type="match status" value="1"/>
</dbReference>
<keyword evidence="4 7" id="KW-0812">Transmembrane</keyword>
<dbReference type="GO" id="GO:0005886">
    <property type="term" value="C:plasma membrane"/>
    <property type="evidence" value="ECO:0007669"/>
    <property type="project" value="UniProtKB-SubCell"/>
</dbReference>
<dbReference type="RefSeq" id="WP_009254905.1">
    <property type="nucleotide sequence ID" value="NZ_CABMHK010000208.1"/>
</dbReference>
<evidence type="ECO:0000256" key="7">
    <source>
        <dbReference type="RuleBase" id="RU363032"/>
    </source>
</evidence>
<accession>A0A1E3A9N9</accession>
<keyword evidence="6 7" id="KW-0472">Membrane</keyword>
<dbReference type="PROSITE" id="PS50928">
    <property type="entry name" value="ABC_TM1"/>
    <property type="match status" value="1"/>
</dbReference>
<evidence type="ECO:0000313" key="10">
    <source>
        <dbReference type="Proteomes" id="UP000094067"/>
    </source>
</evidence>
<evidence type="ECO:0000259" key="8">
    <source>
        <dbReference type="PROSITE" id="PS50928"/>
    </source>
</evidence>
<feature type="domain" description="ABC transmembrane type-1" evidence="8">
    <location>
        <begin position="73"/>
        <end position="274"/>
    </location>
</feature>
<evidence type="ECO:0000256" key="6">
    <source>
        <dbReference type="ARBA" id="ARBA00023136"/>
    </source>
</evidence>
<dbReference type="SUPFAM" id="SSF161098">
    <property type="entry name" value="MetI-like"/>
    <property type="match status" value="1"/>
</dbReference>
<dbReference type="EMBL" id="MCGH01000002">
    <property type="protein sequence ID" value="ODM05131.1"/>
    <property type="molecule type" value="Genomic_DNA"/>
</dbReference>
<evidence type="ECO:0000256" key="4">
    <source>
        <dbReference type="ARBA" id="ARBA00022692"/>
    </source>
</evidence>
<feature type="transmembrane region" description="Helical" evidence="7">
    <location>
        <begin position="69"/>
        <end position="98"/>
    </location>
</feature>
<comment type="similarity">
    <text evidence="7">Belongs to the binding-protein-dependent transport system permease family.</text>
</comment>
<dbReference type="InterPro" id="IPR000515">
    <property type="entry name" value="MetI-like"/>
</dbReference>
<evidence type="ECO:0000256" key="1">
    <source>
        <dbReference type="ARBA" id="ARBA00004651"/>
    </source>
</evidence>
<feature type="transmembrane region" description="Helical" evidence="7">
    <location>
        <begin position="258"/>
        <end position="275"/>
    </location>
</feature>
<evidence type="ECO:0000313" key="9">
    <source>
        <dbReference type="EMBL" id="ODM05131.1"/>
    </source>
</evidence>
<dbReference type="Pfam" id="PF00528">
    <property type="entry name" value="BPD_transp_1"/>
    <property type="match status" value="1"/>
</dbReference>
<dbReference type="PANTHER" id="PTHR43744">
    <property type="entry name" value="ABC TRANSPORTER PERMEASE PROTEIN MG189-RELATED-RELATED"/>
    <property type="match status" value="1"/>
</dbReference>
<dbReference type="PANTHER" id="PTHR43744:SF9">
    <property type="entry name" value="POLYGALACTURONAN_RHAMNOGALACTURONAN TRANSPORT SYSTEM PERMEASE PROTEIN YTCP"/>
    <property type="match status" value="1"/>
</dbReference>
<reference evidence="9 10" key="1">
    <citation type="submission" date="2016-07" db="EMBL/GenBank/DDBJ databases">
        <title>Characterization of isolates of Eisenbergiella tayi derived from blood cultures, using whole genome sequencing.</title>
        <authorList>
            <person name="Burdz T."/>
            <person name="Wiebe D."/>
            <person name="Huynh C."/>
            <person name="Bernard K."/>
        </authorList>
    </citation>
    <scope>NUCLEOTIDE SEQUENCE [LARGE SCALE GENOMIC DNA]</scope>
    <source>
        <strain evidence="9 10">NML 110608</strain>
    </source>
</reference>
<dbReference type="InterPro" id="IPR035906">
    <property type="entry name" value="MetI-like_sf"/>
</dbReference>
<name>A0A1E3A9N9_9FIRM</name>
<keyword evidence="5 7" id="KW-1133">Transmembrane helix</keyword>
<dbReference type="AlphaFoldDB" id="A0A1E3A9N9"/>
<sequence>MNKAIKKYTFRVINGIFLAALAALCLLPIIHILAVSFSNQAAVSANQVGLIPRGFTFASYKMVAKRNAFWQAFGISVERVIIGVIINTVITVLMAYPLSKKESEFPARKIYVWLLIFVMIFDGGLVPNYILIKDLNLFDTIWALVLPTAVPIYNIILTMNFMKQLPGTIEEAAMVDGATYFQRFIKLIIPLSKPVIATVTLFSFLNHWNSWFDGKIYNNQTTNYPLQTYLQNLISNSDMTNAAEAIENALSNVKTLQAAQLALTLLPILLIYPFLQKYFVKGITVGAVKG</sequence>
<keyword evidence="3" id="KW-1003">Cell membrane</keyword>
<feature type="transmembrane region" description="Helical" evidence="7">
    <location>
        <begin position="110"/>
        <end position="130"/>
    </location>
</feature>
<evidence type="ECO:0000256" key="3">
    <source>
        <dbReference type="ARBA" id="ARBA00022475"/>
    </source>
</evidence>
<evidence type="ECO:0000256" key="2">
    <source>
        <dbReference type="ARBA" id="ARBA00022448"/>
    </source>
</evidence>
<dbReference type="Gene3D" id="1.10.3720.10">
    <property type="entry name" value="MetI-like"/>
    <property type="match status" value="1"/>
</dbReference>
<evidence type="ECO:0000256" key="5">
    <source>
        <dbReference type="ARBA" id="ARBA00022989"/>
    </source>
</evidence>
<comment type="subcellular location">
    <subcellularLocation>
        <location evidence="1 7">Cell membrane</location>
        <topology evidence="1 7">Multi-pass membrane protein</topology>
    </subcellularLocation>
</comment>
<dbReference type="PATRIC" id="fig|1432052.4.peg.1144"/>
<dbReference type="GO" id="GO:0055085">
    <property type="term" value="P:transmembrane transport"/>
    <property type="evidence" value="ECO:0007669"/>
    <property type="project" value="InterPro"/>
</dbReference>
<feature type="transmembrane region" description="Helical" evidence="7">
    <location>
        <begin position="142"/>
        <end position="162"/>
    </location>
</feature>
<proteinExistence type="inferred from homology"/>
<protein>
    <submittedName>
        <fullName evidence="9">Trehalose transport system permease protein SugB</fullName>
    </submittedName>
</protein>
<gene>
    <name evidence="9" type="primary">sugB_3</name>
    <name evidence="9" type="ORF">BEI61_01014</name>
</gene>
<keyword evidence="2 7" id="KW-0813">Transport</keyword>